<sequence>FQRDGDGRLSKTKKISKFSMKIFYGNMNCVLIFLVLFLANNVYSASLTREEDALVTKLLDTIEKRDAVPRLGKREVPRLGREIEDVPRLGREIELVPRLGREAEEVPRLGREAEEVPRLGREVELVPRLGREVELVPRLGRGIDEVPRLGREVPRLGRELEVPRLGREVPRLGKREIPRLGKREVPRLGRREVPRLGREASTYDLKQLYNQLKREVSNDMIEAEIKEEKRVLKAFDLGTRGLILRRIGDKLNKDGFSDQKRDMNEKESSRPFLHVKRTNLLSLIEKLTSEE</sequence>
<organism evidence="1 2">
    <name type="scientific">Clytia hemisphaerica</name>
    <dbReference type="NCBI Taxonomy" id="252671"/>
    <lineage>
        <taxon>Eukaryota</taxon>
        <taxon>Metazoa</taxon>
        <taxon>Cnidaria</taxon>
        <taxon>Hydrozoa</taxon>
        <taxon>Hydroidolina</taxon>
        <taxon>Leptothecata</taxon>
        <taxon>Obeliida</taxon>
        <taxon>Clytiidae</taxon>
        <taxon>Clytia</taxon>
    </lineage>
</organism>
<reference evidence="1" key="1">
    <citation type="submission" date="2021-01" db="UniProtKB">
        <authorList>
            <consortium name="EnsemblMetazoa"/>
        </authorList>
    </citation>
    <scope>IDENTIFICATION</scope>
</reference>
<keyword evidence="2" id="KW-1185">Reference proteome</keyword>
<name>A0A7M5X230_9CNID</name>
<dbReference type="Proteomes" id="UP000594262">
    <property type="component" value="Unplaced"/>
</dbReference>
<dbReference type="EnsemblMetazoa" id="CLYHEMT016426.1">
    <property type="protein sequence ID" value="CLYHEMP016426.1"/>
    <property type="gene ID" value="CLYHEMG016426"/>
</dbReference>
<evidence type="ECO:0000313" key="2">
    <source>
        <dbReference type="Proteomes" id="UP000594262"/>
    </source>
</evidence>
<dbReference type="AlphaFoldDB" id="A0A7M5X230"/>
<dbReference type="OrthoDB" id="6424205at2759"/>
<evidence type="ECO:0000313" key="1">
    <source>
        <dbReference type="EnsemblMetazoa" id="CLYHEMP016426.1"/>
    </source>
</evidence>
<protein>
    <submittedName>
        <fullName evidence="1">Uncharacterized protein</fullName>
    </submittedName>
</protein>
<accession>A0A7M5X230</accession>
<proteinExistence type="predicted"/>